<evidence type="ECO:0000313" key="2">
    <source>
        <dbReference type="Proteomes" id="UP000239156"/>
    </source>
</evidence>
<proteinExistence type="predicted"/>
<name>A0A2S4W111_9BASI</name>
<dbReference type="PANTHER" id="PTHR47718:SF10">
    <property type="entry name" value="PROTEIN FAR1-RELATED SEQUENCE"/>
    <property type="match status" value="1"/>
</dbReference>
<keyword evidence="2" id="KW-1185">Reference proteome</keyword>
<dbReference type="AlphaFoldDB" id="A0A2S4W111"/>
<comment type="caution">
    <text evidence="1">The sequence shown here is derived from an EMBL/GenBank/DDBJ whole genome shotgun (WGS) entry which is preliminary data.</text>
</comment>
<reference evidence="1" key="1">
    <citation type="submission" date="2017-12" db="EMBL/GenBank/DDBJ databases">
        <title>Gene loss provides genomic basis for host adaptation in cereal stripe rust fungi.</title>
        <authorList>
            <person name="Xia C."/>
        </authorList>
    </citation>
    <scope>NUCLEOTIDE SEQUENCE [LARGE SCALE GENOMIC DNA]</scope>
    <source>
        <strain evidence="1">93-210</strain>
    </source>
</reference>
<protein>
    <recommendedName>
        <fullName evidence="3">FAR1 domain-containing protein</fullName>
    </recommendedName>
</protein>
<dbReference type="VEuPathDB" id="FungiDB:PSHT_04932"/>
<gene>
    <name evidence="1" type="ORF">PSTT_02156</name>
</gene>
<evidence type="ECO:0008006" key="3">
    <source>
        <dbReference type="Google" id="ProtNLM"/>
    </source>
</evidence>
<evidence type="ECO:0000313" key="1">
    <source>
        <dbReference type="EMBL" id="POW15464.1"/>
    </source>
</evidence>
<organism evidence="1 2">
    <name type="scientific">Puccinia striiformis</name>
    <dbReference type="NCBI Taxonomy" id="27350"/>
    <lineage>
        <taxon>Eukaryota</taxon>
        <taxon>Fungi</taxon>
        <taxon>Dikarya</taxon>
        <taxon>Basidiomycota</taxon>
        <taxon>Pucciniomycotina</taxon>
        <taxon>Pucciniomycetes</taxon>
        <taxon>Pucciniales</taxon>
        <taxon>Pucciniaceae</taxon>
        <taxon>Puccinia</taxon>
    </lineage>
</organism>
<dbReference type="EMBL" id="PKSL01000012">
    <property type="protein sequence ID" value="POW15464.1"/>
    <property type="molecule type" value="Genomic_DNA"/>
</dbReference>
<dbReference type="PANTHER" id="PTHR47718">
    <property type="entry name" value="OS01G0519700 PROTEIN"/>
    <property type="match status" value="1"/>
</dbReference>
<dbReference type="Proteomes" id="UP000239156">
    <property type="component" value="Unassembled WGS sequence"/>
</dbReference>
<accession>A0A2S4W111</accession>
<sequence>MDEMVQFCQAWAKARGYAVCKLNSSLGKNVYIRCDRSGDYCGLGTNPSGRQTALIKINCPFLVYGSTSTSEKVTNKSWRMQVRCVDHNHKASPSPASHAAHRVLIPAQIEEIQRLWKSNLRPAQILLQLQTSDPNILATNKTILNALQKIRHEDLAGRSPIKVMMTILKETNWASEVKVDQEGVIENIFFAHPGSIHLAHINHHVALLDATYKTNQYQIPLPHIIGQTSTN</sequence>
<dbReference type="VEuPathDB" id="FungiDB:PSTT_02156"/>